<dbReference type="InterPro" id="IPR001734">
    <property type="entry name" value="Na/solute_symporter"/>
</dbReference>
<evidence type="ECO:0000256" key="6">
    <source>
        <dbReference type="ARBA" id="ARBA00022989"/>
    </source>
</evidence>
<evidence type="ECO:0000256" key="9">
    <source>
        <dbReference type="ARBA" id="ARBA00023136"/>
    </source>
</evidence>
<evidence type="ECO:0000256" key="12">
    <source>
        <dbReference type="ARBA" id="ARBA00036099"/>
    </source>
</evidence>
<dbReference type="PROSITE" id="PS50283">
    <property type="entry name" value="NA_SOLUT_SYMP_3"/>
    <property type="match status" value="1"/>
</dbReference>
<reference evidence="16" key="1">
    <citation type="journal article" date="2021" name="Genome Biol. Evol.">
        <title>A High-Quality Reference Genome for a Parasitic Bivalve with Doubly Uniparental Inheritance (Bivalvia: Unionida).</title>
        <authorList>
            <person name="Smith C.H."/>
        </authorList>
    </citation>
    <scope>NUCLEOTIDE SEQUENCE</scope>
    <source>
        <strain evidence="16">CHS0354</strain>
    </source>
</reference>
<reference evidence="16" key="2">
    <citation type="journal article" date="2021" name="Genome Biol. Evol.">
        <title>Developing a high-quality reference genome for a parasitic bivalve with doubly uniparental inheritance (Bivalvia: Unionida).</title>
        <authorList>
            <person name="Smith C.H."/>
        </authorList>
    </citation>
    <scope>NUCLEOTIDE SEQUENCE</scope>
    <source>
        <strain evidence="16">CHS0354</strain>
        <tissue evidence="16">Mantle</tissue>
    </source>
</reference>
<dbReference type="GO" id="GO:0006814">
    <property type="term" value="P:sodium ion transport"/>
    <property type="evidence" value="ECO:0007669"/>
    <property type="project" value="UniProtKB-KW"/>
</dbReference>
<comment type="subcellular location">
    <subcellularLocation>
        <location evidence="1">Cell membrane</location>
        <topology evidence="1">Multi-pass membrane protein</topology>
    </subcellularLocation>
</comment>
<evidence type="ECO:0000256" key="4">
    <source>
        <dbReference type="ARBA" id="ARBA00022475"/>
    </source>
</evidence>
<sequence>MISDKAITMDESTGYSFQTGKIKNFTIIDYVLFGLTLALSAAIGLYYAIKDRNKKNTKDFLLAGGNMNPIPVALSLLASFMSAVTLLGNPAEMYNYTFIYWWMGVSYFLVVAGAAHIFIPVFYRLRVTSAYEYLEKRFSRGVRTAGSMTFCTQMILYMAVVLYAPSLALNAVTGFTLWGAVISVGIVCTFYTTLGGMKAVLWTDTFQIGMMIAGLVAVLVEGAKAVGGLTQAWSYAEESGRAVIVDWSPDPATRHSVWSIVFGGLFTWIAIYGVNQTQIQRACACPSLKSAQIAMWINFPGLCLILYLCCFIGIVMYAFYRHCDPVKFGLVSQADQLLPLFVMDVMGNVPGVPGLFVAALFSGALSTISSGLTAISACVLQDVIRAYFYKDMKEERATFVSKILAAIFGVICIGLTYVASLLGSVLQAALSLFGMIGGPLLGTFILGMFFPWANTYGAYAGLFSSLAFMFWIGIGTQIVKPPIAKSPVDVSQCNWNLTTTAASLTSLVNMNSTTVTSVTSLVDLSSASIISTTLSIGQNVTEAITTAASEPDHGPLYKLYTLSYIWYSATAVLTAVVIGLIVSLITGRTKSKDLDPKLMVPLFDIFFPFLPEMIRSPLRFGVRYDLMNISDGDVRHTALDLQKNEVDAFFDVEIATSEMSTKMNEKIWHTAKQDKKNQGVDNRTFSDLGTCNGTNDDSPPPYRETEEETKECTSL</sequence>
<feature type="transmembrane region" description="Helical" evidence="15">
    <location>
        <begin position="175"/>
        <end position="194"/>
    </location>
</feature>
<dbReference type="InterPro" id="IPR038377">
    <property type="entry name" value="Na/Glc_symporter_sf"/>
</dbReference>
<dbReference type="CDD" id="cd11492">
    <property type="entry name" value="SLC5sbd_NIS-SMVT"/>
    <property type="match status" value="1"/>
</dbReference>
<evidence type="ECO:0000256" key="2">
    <source>
        <dbReference type="ARBA" id="ARBA00006434"/>
    </source>
</evidence>
<keyword evidence="10" id="KW-0325">Glycoprotein</keyword>
<dbReference type="Pfam" id="PF00474">
    <property type="entry name" value="SSF"/>
    <property type="match status" value="1"/>
</dbReference>
<organism evidence="16 17">
    <name type="scientific">Potamilus streckersoni</name>
    <dbReference type="NCBI Taxonomy" id="2493646"/>
    <lineage>
        <taxon>Eukaryota</taxon>
        <taxon>Metazoa</taxon>
        <taxon>Spiralia</taxon>
        <taxon>Lophotrochozoa</taxon>
        <taxon>Mollusca</taxon>
        <taxon>Bivalvia</taxon>
        <taxon>Autobranchia</taxon>
        <taxon>Heteroconchia</taxon>
        <taxon>Palaeoheterodonta</taxon>
        <taxon>Unionida</taxon>
        <taxon>Unionoidea</taxon>
        <taxon>Unionidae</taxon>
        <taxon>Ambleminae</taxon>
        <taxon>Lampsilini</taxon>
        <taxon>Potamilus</taxon>
    </lineage>
</organism>
<evidence type="ECO:0000256" key="7">
    <source>
        <dbReference type="ARBA" id="ARBA00023053"/>
    </source>
</evidence>
<feature type="transmembrane region" description="Helical" evidence="15">
    <location>
        <begin position="144"/>
        <end position="163"/>
    </location>
</feature>
<feature type="transmembrane region" description="Helical" evidence="15">
    <location>
        <begin position="399"/>
        <end position="419"/>
    </location>
</feature>
<keyword evidence="3" id="KW-0813">Transport</keyword>
<evidence type="ECO:0000256" key="1">
    <source>
        <dbReference type="ARBA" id="ARBA00004651"/>
    </source>
</evidence>
<evidence type="ECO:0000256" key="8">
    <source>
        <dbReference type="ARBA" id="ARBA00023065"/>
    </source>
</evidence>
<feature type="region of interest" description="Disordered" evidence="14">
    <location>
        <begin position="673"/>
        <end position="715"/>
    </location>
</feature>
<keyword evidence="8" id="KW-0406">Ion transport</keyword>
<dbReference type="PANTHER" id="PTHR42985">
    <property type="entry name" value="SODIUM-COUPLED MONOCARBOXYLATE TRANSPORTER"/>
    <property type="match status" value="1"/>
</dbReference>
<comment type="catalytic activity">
    <reaction evidence="12">
        <text>iodide(out) + 2 Na(+)(out) = iodide(in) + 2 Na(+)(in)</text>
        <dbReference type="Rhea" id="RHEA:71207"/>
        <dbReference type="ChEBI" id="CHEBI:16382"/>
        <dbReference type="ChEBI" id="CHEBI:29101"/>
    </reaction>
</comment>
<feature type="transmembrane region" description="Helical" evidence="15">
    <location>
        <begin position="99"/>
        <end position="123"/>
    </location>
</feature>
<keyword evidence="5 15" id="KW-0812">Transmembrane</keyword>
<protein>
    <recommendedName>
        <fullName evidence="18">Sodium-coupled monocarboxylate transporter 1</fullName>
    </recommendedName>
</protein>
<dbReference type="AlphaFoldDB" id="A0AAE0S6I4"/>
<comment type="similarity">
    <text evidence="2 13">Belongs to the sodium:solute symporter (SSF) (TC 2.A.21) family.</text>
</comment>
<feature type="transmembrane region" description="Helical" evidence="15">
    <location>
        <begin position="564"/>
        <end position="587"/>
    </location>
</feature>
<feature type="transmembrane region" description="Helical" evidence="15">
    <location>
        <begin position="27"/>
        <end position="49"/>
    </location>
</feature>
<proteinExistence type="inferred from homology"/>
<keyword evidence="7" id="KW-0915">Sodium</keyword>
<gene>
    <name evidence="16" type="ORF">CHS0354_033206</name>
</gene>
<dbReference type="InterPro" id="IPR051163">
    <property type="entry name" value="Sodium:Solute_Symporter_SSF"/>
</dbReference>
<keyword evidence="4" id="KW-1003">Cell membrane</keyword>
<feature type="transmembrane region" description="Helical" evidence="15">
    <location>
        <begin position="355"/>
        <end position="379"/>
    </location>
</feature>
<feature type="transmembrane region" description="Helical" evidence="15">
    <location>
        <begin position="456"/>
        <end position="479"/>
    </location>
</feature>
<evidence type="ECO:0000256" key="14">
    <source>
        <dbReference type="SAM" id="MobiDB-lite"/>
    </source>
</evidence>
<dbReference type="PANTHER" id="PTHR42985:SF40">
    <property type="entry name" value="LD47995P-RELATED"/>
    <property type="match status" value="1"/>
</dbReference>
<dbReference type="GO" id="GO:0015293">
    <property type="term" value="F:symporter activity"/>
    <property type="evidence" value="ECO:0007669"/>
    <property type="project" value="TreeGrafter"/>
</dbReference>
<dbReference type="GO" id="GO:0015075">
    <property type="term" value="F:monoatomic ion transmembrane transporter activity"/>
    <property type="evidence" value="ECO:0007669"/>
    <property type="project" value="UniProtKB-ARBA"/>
</dbReference>
<evidence type="ECO:0000313" key="17">
    <source>
        <dbReference type="Proteomes" id="UP001195483"/>
    </source>
</evidence>
<feature type="transmembrane region" description="Helical" evidence="15">
    <location>
        <begin position="425"/>
        <end position="449"/>
    </location>
</feature>
<evidence type="ECO:0000256" key="11">
    <source>
        <dbReference type="ARBA" id="ARBA00023201"/>
    </source>
</evidence>
<feature type="transmembrane region" description="Helical" evidence="15">
    <location>
        <begin position="256"/>
        <end position="274"/>
    </location>
</feature>
<dbReference type="PROSITE" id="PS00456">
    <property type="entry name" value="NA_SOLUT_SYMP_1"/>
    <property type="match status" value="1"/>
</dbReference>
<dbReference type="GO" id="GO:0005886">
    <property type="term" value="C:plasma membrane"/>
    <property type="evidence" value="ECO:0007669"/>
    <property type="project" value="UniProtKB-SubCell"/>
</dbReference>
<keyword evidence="17" id="KW-1185">Reference proteome</keyword>
<feature type="transmembrane region" description="Helical" evidence="15">
    <location>
        <begin position="201"/>
        <end position="220"/>
    </location>
</feature>
<evidence type="ECO:0000256" key="3">
    <source>
        <dbReference type="ARBA" id="ARBA00022448"/>
    </source>
</evidence>
<evidence type="ECO:0000256" key="5">
    <source>
        <dbReference type="ARBA" id="ARBA00022692"/>
    </source>
</evidence>
<name>A0AAE0S6I4_9BIVA</name>
<evidence type="ECO:0000256" key="13">
    <source>
        <dbReference type="RuleBase" id="RU362091"/>
    </source>
</evidence>
<evidence type="ECO:0000256" key="15">
    <source>
        <dbReference type="SAM" id="Phobius"/>
    </source>
</evidence>
<keyword evidence="6 15" id="KW-1133">Transmembrane helix</keyword>
<evidence type="ECO:0008006" key="18">
    <source>
        <dbReference type="Google" id="ProtNLM"/>
    </source>
</evidence>
<feature type="compositionally biased region" description="Polar residues" evidence="14">
    <location>
        <begin position="679"/>
        <end position="697"/>
    </location>
</feature>
<feature type="transmembrane region" description="Helical" evidence="15">
    <location>
        <begin position="70"/>
        <end position="87"/>
    </location>
</feature>
<comment type="caution">
    <text evidence="16">The sequence shown here is derived from an EMBL/GenBank/DDBJ whole genome shotgun (WGS) entry which is preliminary data.</text>
</comment>
<accession>A0AAE0S6I4</accession>
<reference evidence="16" key="3">
    <citation type="submission" date="2023-05" db="EMBL/GenBank/DDBJ databases">
        <authorList>
            <person name="Smith C.H."/>
        </authorList>
    </citation>
    <scope>NUCLEOTIDE SEQUENCE</scope>
    <source>
        <strain evidence="16">CHS0354</strain>
        <tissue evidence="16">Mantle</tissue>
    </source>
</reference>
<evidence type="ECO:0000256" key="10">
    <source>
        <dbReference type="ARBA" id="ARBA00023180"/>
    </source>
</evidence>
<dbReference type="Proteomes" id="UP001195483">
    <property type="component" value="Unassembled WGS sequence"/>
</dbReference>
<dbReference type="GO" id="GO:0098660">
    <property type="term" value="P:inorganic ion transmembrane transport"/>
    <property type="evidence" value="ECO:0007669"/>
    <property type="project" value="UniProtKB-ARBA"/>
</dbReference>
<dbReference type="EMBL" id="JAEAOA010001951">
    <property type="protein sequence ID" value="KAK3586084.1"/>
    <property type="molecule type" value="Genomic_DNA"/>
</dbReference>
<evidence type="ECO:0000313" key="16">
    <source>
        <dbReference type="EMBL" id="KAK3586084.1"/>
    </source>
</evidence>
<dbReference type="NCBIfam" id="TIGR00813">
    <property type="entry name" value="sss"/>
    <property type="match status" value="1"/>
</dbReference>
<keyword evidence="9 15" id="KW-0472">Membrane</keyword>
<feature type="transmembrane region" description="Helical" evidence="15">
    <location>
        <begin position="295"/>
        <end position="320"/>
    </location>
</feature>
<keyword evidence="11" id="KW-0739">Sodium transport</keyword>
<dbReference type="Gene3D" id="1.20.1730.10">
    <property type="entry name" value="Sodium/glucose cotransporter"/>
    <property type="match status" value="1"/>
</dbReference>
<dbReference type="InterPro" id="IPR018212">
    <property type="entry name" value="Na/solute_symporter_CS"/>
</dbReference>